<sequence length="939" mass="104903">MVTQRIKEAAEKSWDWYSSRTPKQGSASNPSQPLENTSNQSKPFEILKFPELGQGTADQDQSATSKYWNLAQNAAENTYSAVSGYVSSMSLYSNSGSEDRIIYDNGNFPLTPSNNKVHPSLLTSPAFLNMFQNPYTRVRGLRGADKPSSMDAVRTLLSVTAPDVSEGGYYLSSPRSESDPEDEEDYNVNSPTIGRPIFETPTMANTTKWMESSSSMGVGFFFGSPQVRKHTDGTDFSNAGNAASARQASQIGNTPSETASQLAEGTLRAFRDIALDEAVELHSALRYWSYRWERPFLSWLEAGPTVWFAEEGYQHQLVGQKVSQIQAVLARRCVTIGDLQQHLLRSGWQQGVAKWGVLGDGGDFAAVTGFDGRMPAPENDSDETNNQTSRFGARTPRIKSSISRVSSELSELPLPPPPSASDMPRQTPASKAGKLPHQRRPSSIYYTDVSVRNTFNGQIVTDNPALAEWSVDAMSLVRHQLYRACNGRVTLPFVENWAQGDDQSLSYASVHNFVDDSTAVTNESIGDKKLPLWATVTPQSVAPGGSNAPVTDADDTAPNEEAVKYRVTISDLPLMVQEVAELLDVMEGVMQIQRNRRLDKLKEDSKIRRSWYVVALAIPSIAYVMFKTRDEQYGMGYLKYAAEKLVEFCQEHVVSPLWAIYNELTSGRAENISDHKARDIVIENLQKMIRAWLDEAYPKMPEAERAAKALAMDVALIENQKEASMRTIYELNSVIRLSFIEAQFIKKEMMNALLALDDMRASTNFNLNMAAVTPFVLLMYLTKRAFQFVFYATLRLGKTREETYGNFLHILTEIERLLNIRDAPPQLLYEAGGYAPNANRVDRDPKLLPDHLGGDRVLSTDDLGMLMLHIHTLKTILWRDQRRFSASVIRSVAEDLSELAGERGAVSVRQQLQIIARMHRTYPFLKVAGWDMIGFDGRQ</sequence>
<feature type="region of interest" description="Disordered" evidence="6">
    <location>
        <begin position="231"/>
        <end position="260"/>
    </location>
</feature>
<dbReference type="AlphaFoldDB" id="A0AAD2PUI3"/>
<feature type="compositionally biased region" description="Low complexity" evidence="6">
    <location>
        <begin position="398"/>
        <end position="412"/>
    </location>
</feature>
<keyword evidence="8" id="KW-1185">Reference proteome</keyword>
<evidence type="ECO:0000256" key="1">
    <source>
        <dbReference type="ARBA" id="ARBA00004225"/>
    </source>
</evidence>
<dbReference type="InterPro" id="IPR013946">
    <property type="entry name" value="NCA2-like"/>
</dbReference>
<feature type="region of interest" description="Disordered" evidence="6">
    <location>
        <begin position="167"/>
        <end position="199"/>
    </location>
</feature>
<feature type="compositionally biased region" description="Basic and acidic residues" evidence="6">
    <location>
        <begin position="1"/>
        <end position="14"/>
    </location>
</feature>
<dbReference type="GO" id="GO:0005741">
    <property type="term" value="C:mitochondrial outer membrane"/>
    <property type="evidence" value="ECO:0007669"/>
    <property type="project" value="TreeGrafter"/>
</dbReference>
<evidence type="ECO:0000313" key="7">
    <source>
        <dbReference type="EMBL" id="CAJ1950574.1"/>
    </source>
</evidence>
<feature type="compositionally biased region" description="Polar residues" evidence="6">
    <location>
        <begin position="234"/>
        <end position="260"/>
    </location>
</feature>
<name>A0AAD2PUI3_9STRA</name>
<evidence type="ECO:0000256" key="4">
    <source>
        <dbReference type="ARBA" id="ARBA00023128"/>
    </source>
</evidence>
<dbReference type="Pfam" id="PF08637">
    <property type="entry name" value="NCA2"/>
    <property type="match status" value="1"/>
</dbReference>
<protein>
    <submittedName>
        <fullName evidence="7">Uncharacterized protein</fullName>
    </submittedName>
</protein>
<keyword evidence="2" id="KW-0812">Transmembrane</keyword>
<dbReference type="EMBL" id="CAKOGP040001770">
    <property type="protein sequence ID" value="CAJ1950574.1"/>
    <property type="molecule type" value="Genomic_DNA"/>
</dbReference>
<gene>
    <name evidence="7" type="ORF">CYCCA115_LOCUS12649</name>
</gene>
<evidence type="ECO:0000256" key="6">
    <source>
        <dbReference type="SAM" id="MobiDB-lite"/>
    </source>
</evidence>
<feature type="region of interest" description="Disordered" evidence="6">
    <location>
        <begin position="1"/>
        <end position="42"/>
    </location>
</feature>
<evidence type="ECO:0000256" key="5">
    <source>
        <dbReference type="ARBA" id="ARBA00023136"/>
    </source>
</evidence>
<proteinExistence type="predicted"/>
<feature type="compositionally biased region" description="Polar residues" evidence="6">
    <location>
        <begin position="16"/>
        <end position="42"/>
    </location>
</feature>
<evidence type="ECO:0000256" key="3">
    <source>
        <dbReference type="ARBA" id="ARBA00022989"/>
    </source>
</evidence>
<dbReference type="Proteomes" id="UP001295423">
    <property type="component" value="Unassembled WGS sequence"/>
</dbReference>
<evidence type="ECO:0000256" key="2">
    <source>
        <dbReference type="ARBA" id="ARBA00022692"/>
    </source>
</evidence>
<comment type="caution">
    <text evidence="7">The sequence shown here is derived from an EMBL/GenBank/DDBJ whole genome shotgun (WGS) entry which is preliminary data.</text>
</comment>
<dbReference type="PANTHER" id="PTHR28234:SF1">
    <property type="entry name" value="NUCLEAR CONTROL OF ATPASE PROTEIN 2"/>
    <property type="match status" value="1"/>
</dbReference>
<accession>A0AAD2PUI3</accession>
<organism evidence="7 8">
    <name type="scientific">Cylindrotheca closterium</name>
    <dbReference type="NCBI Taxonomy" id="2856"/>
    <lineage>
        <taxon>Eukaryota</taxon>
        <taxon>Sar</taxon>
        <taxon>Stramenopiles</taxon>
        <taxon>Ochrophyta</taxon>
        <taxon>Bacillariophyta</taxon>
        <taxon>Bacillariophyceae</taxon>
        <taxon>Bacillariophycidae</taxon>
        <taxon>Bacillariales</taxon>
        <taxon>Bacillariaceae</taxon>
        <taxon>Cylindrotheca</taxon>
    </lineage>
</organism>
<dbReference type="PANTHER" id="PTHR28234">
    <property type="entry name" value="NUCLEAR CONTROL OF ATPASE PROTEIN 2"/>
    <property type="match status" value="1"/>
</dbReference>
<comment type="subcellular location">
    <subcellularLocation>
        <location evidence="1">Mitochondrion membrane</location>
        <topology evidence="1">Multi-pass membrane protein</topology>
    </subcellularLocation>
</comment>
<feature type="region of interest" description="Disordered" evidence="6">
    <location>
        <begin position="370"/>
        <end position="440"/>
    </location>
</feature>
<keyword evidence="4" id="KW-0496">Mitochondrion</keyword>
<reference evidence="7" key="1">
    <citation type="submission" date="2023-08" db="EMBL/GenBank/DDBJ databases">
        <authorList>
            <person name="Audoor S."/>
            <person name="Bilcke G."/>
        </authorList>
    </citation>
    <scope>NUCLEOTIDE SEQUENCE</scope>
</reference>
<keyword evidence="3" id="KW-1133">Transmembrane helix</keyword>
<evidence type="ECO:0000313" key="8">
    <source>
        <dbReference type="Proteomes" id="UP001295423"/>
    </source>
</evidence>
<keyword evidence="5" id="KW-0472">Membrane</keyword>